<evidence type="ECO:0000256" key="1">
    <source>
        <dbReference type="SAM" id="MobiDB-lite"/>
    </source>
</evidence>
<reference evidence="2" key="1">
    <citation type="submission" date="2018-08" db="EMBL/GenBank/DDBJ databases">
        <title>Identification of Burkholderia cepacia strains that express a Burkholderia pseudomallei-like capsular polysaccharide.</title>
        <authorList>
            <person name="Burtnick M.N."/>
            <person name="Vongsouvath M."/>
            <person name="Newton P."/>
            <person name="Wuthiekanun V."/>
            <person name="Limmathurotsakul D."/>
            <person name="Brett P.J."/>
            <person name="Chantratita N."/>
            <person name="Dance D.A."/>
        </authorList>
    </citation>
    <scope>NUCLEOTIDE SEQUENCE</scope>
    <source>
        <strain evidence="2">SBXCC001</strain>
    </source>
</reference>
<feature type="compositionally biased region" description="Basic and acidic residues" evidence="1">
    <location>
        <begin position="1"/>
        <end position="11"/>
    </location>
</feature>
<name>A0AAW9CQX5_BURTH</name>
<proteinExistence type="predicted"/>
<evidence type="ECO:0000313" key="2">
    <source>
        <dbReference type="EMBL" id="MDW9252995.1"/>
    </source>
</evidence>
<dbReference type="AlphaFoldDB" id="A0AAW9CQX5"/>
<feature type="region of interest" description="Disordered" evidence="1">
    <location>
        <begin position="1"/>
        <end position="24"/>
    </location>
</feature>
<sequence length="56" mass="6134">MRARWRRDPLRAARGRGAGSARRSAARMAVGVTVASTRIERTSHTHCMSIARASRG</sequence>
<comment type="caution">
    <text evidence="2">The sequence shown here is derived from an EMBL/GenBank/DDBJ whole genome shotgun (WGS) entry which is preliminary data.</text>
</comment>
<protein>
    <submittedName>
        <fullName evidence="2">Uncharacterized protein</fullName>
    </submittedName>
</protein>
<organism evidence="2 3">
    <name type="scientific">Burkholderia thailandensis</name>
    <dbReference type="NCBI Taxonomy" id="57975"/>
    <lineage>
        <taxon>Bacteria</taxon>
        <taxon>Pseudomonadati</taxon>
        <taxon>Pseudomonadota</taxon>
        <taxon>Betaproteobacteria</taxon>
        <taxon>Burkholderiales</taxon>
        <taxon>Burkholderiaceae</taxon>
        <taxon>Burkholderia</taxon>
        <taxon>pseudomallei group</taxon>
    </lineage>
</organism>
<dbReference type="Proteomes" id="UP001272137">
    <property type="component" value="Unassembled WGS sequence"/>
</dbReference>
<evidence type="ECO:0000313" key="3">
    <source>
        <dbReference type="Proteomes" id="UP001272137"/>
    </source>
</evidence>
<gene>
    <name evidence="2" type="ORF">C7S16_4706</name>
</gene>
<accession>A0AAW9CQX5</accession>
<dbReference type="EMBL" id="QXCT01000001">
    <property type="protein sequence ID" value="MDW9252995.1"/>
    <property type="molecule type" value="Genomic_DNA"/>
</dbReference>